<gene>
    <name evidence="2" type="ORF">P5G61_05320</name>
</gene>
<dbReference type="Pfam" id="PF16804">
    <property type="entry name" value="DUF5071"/>
    <property type="match status" value="1"/>
</dbReference>
<dbReference type="InterPro" id="IPR031837">
    <property type="entry name" value="DUF5071"/>
</dbReference>
<evidence type="ECO:0000259" key="1">
    <source>
        <dbReference type="Pfam" id="PF16804"/>
    </source>
</evidence>
<dbReference type="CDD" id="cd11743">
    <property type="entry name" value="Cthe_2751_like"/>
    <property type="match status" value="1"/>
</dbReference>
<dbReference type="InterPro" id="IPR038692">
    <property type="entry name" value="Cthe_2751_sf"/>
</dbReference>
<evidence type="ECO:0000313" key="2">
    <source>
        <dbReference type="EMBL" id="MDN4600636.1"/>
    </source>
</evidence>
<dbReference type="Gene3D" id="1.25.40.750">
    <property type="entry name" value="Domain of unknown function DUF5071"/>
    <property type="match status" value="1"/>
</dbReference>
<keyword evidence="3" id="KW-1185">Reference proteome</keyword>
<organism evidence="2 3">
    <name type="scientific">Paenibacillus vandeheii</name>
    <dbReference type="NCBI Taxonomy" id="3035917"/>
    <lineage>
        <taxon>Bacteria</taxon>
        <taxon>Bacillati</taxon>
        <taxon>Bacillota</taxon>
        <taxon>Bacilli</taxon>
        <taxon>Bacillales</taxon>
        <taxon>Paenibacillaceae</taxon>
        <taxon>Paenibacillus</taxon>
    </lineage>
</organism>
<accession>A0ABT8J6E8</accession>
<name>A0ABT8J6E8_9BACL</name>
<comment type="caution">
    <text evidence="2">The sequence shown here is derived from an EMBL/GenBank/DDBJ whole genome shotgun (WGS) entry which is preliminary data.</text>
</comment>
<reference evidence="2" key="1">
    <citation type="submission" date="2023-03" db="EMBL/GenBank/DDBJ databases">
        <title>MT1 and MT2 Draft Genomes of Novel Species.</title>
        <authorList>
            <person name="Venkateswaran K."/>
        </authorList>
    </citation>
    <scope>NUCLEOTIDE SEQUENCE</scope>
    <source>
        <strain evidence="2">F6_3S_P_1C</strain>
    </source>
</reference>
<dbReference type="RefSeq" id="WP_301245128.1">
    <property type="nucleotide sequence ID" value="NZ_JAROCD010000002.1"/>
</dbReference>
<evidence type="ECO:0000313" key="3">
    <source>
        <dbReference type="Proteomes" id="UP001174205"/>
    </source>
</evidence>
<sequence length="131" mass="15884">MRNIKNIRELLPRDKHDLERVEQLKTESLENLRLILPELLEWLQDGNWPISDPIEDILINFQYELIPYIREILDTNDVGWKYFLLDGLVRKLPDNILRELEQDLRRIINRPTKDEKTEEVDEIAREILERL</sequence>
<dbReference type="EMBL" id="JAROCD010000002">
    <property type="protein sequence ID" value="MDN4600636.1"/>
    <property type="molecule type" value="Genomic_DNA"/>
</dbReference>
<feature type="domain" description="DUF5071" evidence="1">
    <location>
        <begin position="10"/>
        <end position="128"/>
    </location>
</feature>
<proteinExistence type="predicted"/>
<dbReference type="Proteomes" id="UP001174205">
    <property type="component" value="Unassembled WGS sequence"/>
</dbReference>
<protein>
    <submittedName>
        <fullName evidence="2">DUF5071 domain-containing protein</fullName>
    </submittedName>
</protein>